<feature type="domain" description="DUF7846" evidence="10">
    <location>
        <begin position="463"/>
        <end position="599"/>
    </location>
</feature>
<dbReference type="InterPro" id="IPR050297">
    <property type="entry name" value="LipidA_mod_glycosyltrf_83"/>
</dbReference>
<evidence type="ECO:0000256" key="1">
    <source>
        <dbReference type="ARBA" id="ARBA00004651"/>
    </source>
</evidence>
<accession>A0A3P3R8Z8</accession>
<dbReference type="PANTHER" id="PTHR33908:SF11">
    <property type="entry name" value="MEMBRANE PROTEIN"/>
    <property type="match status" value="1"/>
</dbReference>
<evidence type="ECO:0000256" key="7">
    <source>
        <dbReference type="ARBA" id="ARBA00023136"/>
    </source>
</evidence>
<keyword evidence="3" id="KW-0328">Glycosyltransferase</keyword>
<evidence type="ECO:0000256" key="4">
    <source>
        <dbReference type="ARBA" id="ARBA00022679"/>
    </source>
</evidence>
<evidence type="ECO:0000256" key="2">
    <source>
        <dbReference type="ARBA" id="ARBA00022475"/>
    </source>
</evidence>
<keyword evidence="12" id="KW-1185">Reference proteome</keyword>
<evidence type="ECO:0000313" key="11">
    <source>
        <dbReference type="EMBL" id="RRJ29854.1"/>
    </source>
</evidence>
<dbReference type="GO" id="GO:0005886">
    <property type="term" value="C:plasma membrane"/>
    <property type="evidence" value="ECO:0007669"/>
    <property type="project" value="UniProtKB-SubCell"/>
</dbReference>
<dbReference type="RefSeq" id="WP_124955298.1">
    <property type="nucleotide sequence ID" value="NZ_RRCH01000025.1"/>
</dbReference>
<feature type="transmembrane region" description="Helical" evidence="9">
    <location>
        <begin position="225"/>
        <end position="244"/>
    </location>
</feature>
<feature type="transmembrane region" description="Helical" evidence="9">
    <location>
        <begin position="410"/>
        <end position="429"/>
    </location>
</feature>
<feature type="transmembrane region" description="Helical" evidence="9">
    <location>
        <begin position="124"/>
        <end position="141"/>
    </location>
</feature>
<dbReference type="GO" id="GO:0016763">
    <property type="term" value="F:pentosyltransferase activity"/>
    <property type="evidence" value="ECO:0007669"/>
    <property type="project" value="TreeGrafter"/>
</dbReference>
<evidence type="ECO:0000256" key="3">
    <source>
        <dbReference type="ARBA" id="ARBA00022676"/>
    </source>
</evidence>
<dbReference type="Pfam" id="PF25230">
    <property type="entry name" value="DUF7846"/>
    <property type="match status" value="1"/>
</dbReference>
<reference evidence="11 12" key="1">
    <citation type="submission" date="2018-11" db="EMBL/GenBank/DDBJ databases">
        <title>Taxonoimc description of Halomarina strain SPP-AMP-1.</title>
        <authorList>
            <person name="Pal Y."/>
            <person name="Srinivasana K."/>
            <person name="Verma A."/>
            <person name="Kumar P."/>
        </authorList>
    </citation>
    <scope>NUCLEOTIDE SEQUENCE [LARGE SCALE GENOMIC DNA]</scope>
    <source>
        <strain evidence="11 12">SPP-AMP-1</strain>
    </source>
</reference>
<proteinExistence type="predicted"/>
<comment type="caution">
    <text evidence="11">The sequence shown here is derived from an EMBL/GenBank/DDBJ whole genome shotgun (WGS) entry which is preliminary data.</text>
</comment>
<feature type="transmembrane region" description="Helical" evidence="9">
    <location>
        <begin position="299"/>
        <end position="319"/>
    </location>
</feature>
<name>A0A3P3R8Z8_9EURY</name>
<feature type="transmembrane region" description="Helical" evidence="9">
    <location>
        <begin position="374"/>
        <end position="398"/>
    </location>
</feature>
<dbReference type="EMBL" id="RRCH01000025">
    <property type="protein sequence ID" value="RRJ29854.1"/>
    <property type="molecule type" value="Genomic_DNA"/>
</dbReference>
<dbReference type="AlphaFoldDB" id="A0A3P3R8Z8"/>
<feature type="region of interest" description="Disordered" evidence="8">
    <location>
        <begin position="603"/>
        <end position="636"/>
    </location>
</feature>
<dbReference type="InterPro" id="IPR057168">
    <property type="entry name" value="DUF7846"/>
</dbReference>
<comment type="subcellular location">
    <subcellularLocation>
        <location evidence="1">Cell membrane</location>
        <topology evidence="1">Multi-pass membrane protein</topology>
    </subcellularLocation>
</comment>
<keyword evidence="7 9" id="KW-0472">Membrane</keyword>
<protein>
    <recommendedName>
        <fullName evidence="10">DUF7846 domain-containing protein</fullName>
    </recommendedName>
</protein>
<dbReference type="PANTHER" id="PTHR33908">
    <property type="entry name" value="MANNOSYLTRANSFERASE YKCB-RELATED"/>
    <property type="match status" value="1"/>
</dbReference>
<feature type="transmembrane region" description="Helical" evidence="9">
    <location>
        <begin position="331"/>
        <end position="354"/>
    </location>
</feature>
<keyword evidence="6 9" id="KW-1133">Transmembrane helix</keyword>
<evidence type="ECO:0000259" key="10">
    <source>
        <dbReference type="Pfam" id="PF25230"/>
    </source>
</evidence>
<dbReference type="OrthoDB" id="157326at2157"/>
<keyword evidence="4" id="KW-0808">Transferase</keyword>
<feature type="transmembrane region" description="Helical" evidence="9">
    <location>
        <begin position="7"/>
        <end position="26"/>
    </location>
</feature>
<evidence type="ECO:0000256" key="6">
    <source>
        <dbReference type="ARBA" id="ARBA00022989"/>
    </source>
</evidence>
<keyword evidence="2" id="KW-1003">Cell membrane</keyword>
<evidence type="ECO:0000256" key="5">
    <source>
        <dbReference type="ARBA" id="ARBA00022692"/>
    </source>
</evidence>
<evidence type="ECO:0000256" key="8">
    <source>
        <dbReference type="SAM" id="MobiDB-lite"/>
    </source>
</evidence>
<dbReference type="GO" id="GO:0008610">
    <property type="term" value="P:lipid biosynthetic process"/>
    <property type="evidence" value="ECO:0007669"/>
    <property type="project" value="UniProtKB-ARBA"/>
</dbReference>
<evidence type="ECO:0000256" key="9">
    <source>
        <dbReference type="SAM" id="Phobius"/>
    </source>
</evidence>
<dbReference type="Proteomes" id="UP000282322">
    <property type="component" value="Unassembled WGS sequence"/>
</dbReference>
<feature type="transmembrane region" description="Helical" evidence="9">
    <location>
        <begin position="85"/>
        <end position="112"/>
    </location>
</feature>
<organism evidence="11 12">
    <name type="scientific">Halocatena pleomorpha</name>
    <dbReference type="NCBI Taxonomy" id="1785090"/>
    <lineage>
        <taxon>Archaea</taxon>
        <taxon>Methanobacteriati</taxon>
        <taxon>Methanobacteriota</taxon>
        <taxon>Stenosarchaea group</taxon>
        <taxon>Halobacteria</taxon>
        <taxon>Halobacteriales</taxon>
        <taxon>Natronomonadaceae</taxon>
        <taxon>Halocatena</taxon>
    </lineage>
</organism>
<evidence type="ECO:0000313" key="12">
    <source>
        <dbReference type="Proteomes" id="UP000282322"/>
    </source>
</evidence>
<keyword evidence="5 9" id="KW-0812">Transmembrane</keyword>
<sequence length="719" mass="78188">MDSKRAFRVGIAVLSVLGGTVVLLIAHDVLPYLSSNHDEGVYLQQAAMLLEGNLWLKSVVPDAVRPWFFIQDGQRLYPKYTPVAALMYAPGVMAGVPRVILGLIAAGNIALVGTITSELFDRRTGVLAAGFALATPFFLFISAAFMAYAPTTLLNLLFALGYIRMFRRSSKRYAVLAGGAIGIAFFSRSYTAVLFALPFVVHAATVVGQDLSQRSFWTPTIQREAIVGVLGIAGVGVTLAYNHILTGDALVFPYQAFAPLDGLGFGHRKLIDRKINYTIGLAWRANKHLIAELFTRWTVAPPIGSLLAAVGVFAFALGYRQRRTAKLSDRTLGIILLGTCLSILLGNIYFWGTLNTLGTVAAPTDGFMSRFGPFYHFDLILPLSAFGSAGALWIGGTLRSVLSQRYSTQQLRVLFLALLAVSAVVGGSAEYDRLDTAIEKHASTTEQQRSVAELFENRTFENALVFMPTPYGPWLSHPFQSLRNGGSLEKGSVLYAQDRGPGLNFLTLDAYSNRTPYRFTYRGQWPGVVTPHLHPLTVTNDSSHRFTTTVTSVGAVSSVQVRTGTDRVIREPPINGTGRMANDSLNVTWSINETHATLNAINGKAVPQRSDEYEQEPPLSGAAPTPATPRGVSSTSIELNGSTRVTLSITFDRPNGDILTYWYQVDVDPNTTSTRVLWPNERKVCNDARYCGHEGTYIPGEKYPGGAAMNTTYAASAEA</sequence>
<gene>
    <name evidence="11" type="ORF">EIK79_11685</name>
</gene>